<dbReference type="EMBL" id="CP034235">
    <property type="protein sequence ID" value="QGQ95112.1"/>
    <property type="molecule type" value="Genomic_DNA"/>
</dbReference>
<dbReference type="Pfam" id="PF02518">
    <property type="entry name" value="HATPase_c"/>
    <property type="match status" value="1"/>
</dbReference>
<dbReference type="SUPFAM" id="SSF55874">
    <property type="entry name" value="ATPase domain of HSP90 chaperone/DNA topoisomerase II/histidine kinase"/>
    <property type="match status" value="1"/>
</dbReference>
<evidence type="ECO:0000256" key="2">
    <source>
        <dbReference type="ARBA" id="ARBA00022475"/>
    </source>
</evidence>
<evidence type="ECO:0000256" key="7">
    <source>
        <dbReference type="ARBA" id="ARBA00022777"/>
    </source>
</evidence>
<keyword evidence="6" id="KW-0547">Nucleotide-binding</keyword>
<feature type="transmembrane region" description="Helical" evidence="13">
    <location>
        <begin position="290"/>
        <end position="312"/>
    </location>
</feature>
<evidence type="ECO:0000256" key="10">
    <source>
        <dbReference type="ARBA" id="ARBA00023012"/>
    </source>
</evidence>
<dbReference type="Pfam" id="PF00672">
    <property type="entry name" value="HAMP"/>
    <property type="match status" value="1"/>
</dbReference>
<dbReference type="RefSeq" id="WP_155700127.1">
    <property type="nucleotide sequence ID" value="NZ_CP034235.1"/>
</dbReference>
<evidence type="ECO:0000256" key="3">
    <source>
        <dbReference type="ARBA" id="ARBA00022553"/>
    </source>
</evidence>
<keyword evidence="8" id="KW-0067">ATP-binding</keyword>
<dbReference type="SMART" id="SM00304">
    <property type="entry name" value="HAMP"/>
    <property type="match status" value="1"/>
</dbReference>
<evidence type="ECO:0000256" key="11">
    <source>
        <dbReference type="ARBA" id="ARBA00023136"/>
    </source>
</evidence>
<dbReference type="GO" id="GO:0000155">
    <property type="term" value="F:phosphorelay sensor kinase activity"/>
    <property type="evidence" value="ECO:0007669"/>
    <property type="project" value="InterPro"/>
</dbReference>
<dbReference type="Pfam" id="PF06580">
    <property type="entry name" value="His_kinase"/>
    <property type="match status" value="1"/>
</dbReference>
<protein>
    <submittedName>
        <fullName evidence="15">HAMP domain-containing protein</fullName>
    </submittedName>
</protein>
<reference evidence="16" key="1">
    <citation type="submission" date="2018-11" db="EMBL/GenBank/DDBJ databases">
        <title>Complete genome sequence of Paenibacillus sp. ML311-T8.</title>
        <authorList>
            <person name="Nam Y.-D."/>
            <person name="Kang J."/>
            <person name="Chung W.-H."/>
            <person name="Park Y.S."/>
        </authorList>
    </citation>
    <scope>NUCLEOTIDE SEQUENCE [LARGE SCALE GENOMIC DNA]</scope>
    <source>
        <strain evidence="16">ML311-T8</strain>
    </source>
</reference>
<evidence type="ECO:0000313" key="15">
    <source>
        <dbReference type="EMBL" id="QGQ95112.1"/>
    </source>
</evidence>
<feature type="domain" description="HAMP" evidence="14">
    <location>
        <begin position="313"/>
        <end position="365"/>
    </location>
</feature>
<dbReference type="SUPFAM" id="SSF158472">
    <property type="entry name" value="HAMP domain-like"/>
    <property type="match status" value="1"/>
</dbReference>
<dbReference type="InterPro" id="IPR036890">
    <property type="entry name" value="HATPase_C_sf"/>
</dbReference>
<feature type="transmembrane region" description="Helical" evidence="13">
    <location>
        <begin position="27"/>
        <end position="46"/>
    </location>
</feature>
<dbReference type="GO" id="GO:0005886">
    <property type="term" value="C:plasma membrane"/>
    <property type="evidence" value="ECO:0007669"/>
    <property type="project" value="UniProtKB-SubCell"/>
</dbReference>
<keyword evidence="11 13" id="KW-0472">Membrane</keyword>
<dbReference type="InterPro" id="IPR050640">
    <property type="entry name" value="Bact_2-comp_sensor_kinase"/>
</dbReference>
<keyword evidence="16" id="KW-1185">Reference proteome</keyword>
<dbReference type="PANTHER" id="PTHR34220:SF11">
    <property type="entry name" value="SENSOR PROTEIN KINASE HPTS"/>
    <property type="match status" value="1"/>
</dbReference>
<evidence type="ECO:0000256" key="6">
    <source>
        <dbReference type="ARBA" id="ARBA00022741"/>
    </source>
</evidence>
<organism evidence="15 16">
    <name type="scientific">Paenibacillus psychroresistens</name>
    <dbReference type="NCBI Taxonomy" id="1778678"/>
    <lineage>
        <taxon>Bacteria</taxon>
        <taxon>Bacillati</taxon>
        <taxon>Bacillota</taxon>
        <taxon>Bacilli</taxon>
        <taxon>Bacillales</taxon>
        <taxon>Paenibacillaceae</taxon>
        <taxon>Paenibacillus</taxon>
    </lineage>
</organism>
<keyword evidence="4" id="KW-0808">Transferase</keyword>
<dbReference type="CDD" id="cd06225">
    <property type="entry name" value="HAMP"/>
    <property type="match status" value="1"/>
</dbReference>
<dbReference type="PROSITE" id="PS50885">
    <property type="entry name" value="HAMP"/>
    <property type="match status" value="1"/>
</dbReference>
<dbReference type="KEGG" id="ppsc:EHS13_09550"/>
<dbReference type="AlphaFoldDB" id="A0A6B8RHS9"/>
<keyword evidence="5 13" id="KW-0812">Transmembrane</keyword>
<dbReference type="Proteomes" id="UP000426246">
    <property type="component" value="Chromosome"/>
</dbReference>
<evidence type="ECO:0000256" key="8">
    <source>
        <dbReference type="ARBA" id="ARBA00022840"/>
    </source>
</evidence>
<dbReference type="InterPro" id="IPR003660">
    <property type="entry name" value="HAMP_dom"/>
</dbReference>
<keyword evidence="3" id="KW-0597">Phosphoprotein</keyword>
<keyword evidence="12" id="KW-0175">Coiled coil</keyword>
<keyword evidence="10" id="KW-0902">Two-component regulatory system</keyword>
<dbReference type="InterPro" id="IPR003594">
    <property type="entry name" value="HATPase_dom"/>
</dbReference>
<dbReference type="GO" id="GO:0005524">
    <property type="term" value="F:ATP binding"/>
    <property type="evidence" value="ECO:0007669"/>
    <property type="project" value="UniProtKB-KW"/>
</dbReference>
<dbReference type="Gene3D" id="6.10.340.10">
    <property type="match status" value="1"/>
</dbReference>
<keyword evidence="2" id="KW-1003">Cell membrane</keyword>
<evidence type="ECO:0000256" key="12">
    <source>
        <dbReference type="SAM" id="Coils"/>
    </source>
</evidence>
<evidence type="ECO:0000313" key="16">
    <source>
        <dbReference type="Proteomes" id="UP000426246"/>
    </source>
</evidence>
<accession>A0A6B8RHS9</accession>
<evidence type="ECO:0000256" key="1">
    <source>
        <dbReference type="ARBA" id="ARBA00004651"/>
    </source>
</evidence>
<dbReference type="OrthoDB" id="2770831at2"/>
<evidence type="ECO:0000259" key="14">
    <source>
        <dbReference type="PROSITE" id="PS50885"/>
    </source>
</evidence>
<dbReference type="Gene3D" id="3.30.565.10">
    <property type="entry name" value="Histidine kinase-like ATPase, C-terminal domain"/>
    <property type="match status" value="1"/>
</dbReference>
<keyword evidence="7" id="KW-0418">Kinase</keyword>
<feature type="coiled-coil region" evidence="12">
    <location>
        <begin position="353"/>
        <end position="380"/>
    </location>
</feature>
<dbReference type="PANTHER" id="PTHR34220">
    <property type="entry name" value="SENSOR HISTIDINE KINASE YPDA"/>
    <property type="match status" value="1"/>
</dbReference>
<keyword evidence="9 13" id="KW-1133">Transmembrane helix</keyword>
<name>A0A6B8RHS9_9BACL</name>
<evidence type="ECO:0000256" key="4">
    <source>
        <dbReference type="ARBA" id="ARBA00022679"/>
    </source>
</evidence>
<sequence length="586" mass="67146">MYVLLAKGSVLTMVQLFRNSFYRRIQISFLILILLPTIIVSFINYFNTQKSVKEKIELSNKSLLMVMSKDITRMVDDLTYASNFFVQDSNVRSRLKDFKSIKQIESFSDLRTYLDIKEFFNLVAAKTMNTDIIMFLANNAGFIVQSTEGDVILPGEIRRNWEAATARVDPLKPTLLQWIGTFQSDANHTSLNYLAARVIHDSTNDELLATLYILIPQIYFRKLFDQVPTGSFTLFNNDGQRIAGNATSSYESEKASTSFIRNEMVIPKTGWKLVYETSNLEITGEISRTFYWSLMLVIPLFIVFSVLSLFTARSLHRPIRKLQLGVKQFGNGALNIRFQTDGNDEIADLGRTLNVMLDQIHKLFAEIEREQEQKRILELQALFAQIRPHFLLNTLNSIKCNLVLNDDLVHSQKIDSLMSLLRSYLKFNEQDSLQSECSLLAHYIEIMKMRIDISLVFEVELDPNYTEFEVPKLLLQPLVENAFVHGFSEEITDPRIQIRSEFGEGKLIIRVSDNGIGMSLDRLNEINTILRHSNQEEVSSINKRVGILNVQQRLQITYGADAHMFLESNEFGGVTVILGIPVRRGL</sequence>
<gene>
    <name evidence="15" type="ORF">EHS13_09550</name>
</gene>
<comment type="subcellular location">
    <subcellularLocation>
        <location evidence="1">Cell membrane</location>
        <topology evidence="1">Multi-pass membrane protein</topology>
    </subcellularLocation>
</comment>
<evidence type="ECO:0000256" key="13">
    <source>
        <dbReference type="SAM" id="Phobius"/>
    </source>
</evidence>
<proteinExistence type="predicted"/>
<dbReference type="InterPro" id="IPR010559">
    <property type="entry name" value="Sig_transdc_His_kin_internal"/>
</dbReference>
<evidence type="ECO:0000256" key="9">
    <source>
        <dbReference type="ARBA" id="ARBA00022989"/>
    </source>
</evidence>
<evidence type="ECO:0000256" key="5">
    <source>
        <dbReference type="ARBA" id="ARBA00022692"/>
    </source>
</evidence>